<comment type="similarity">
    <text evidence="1">Belongs to the ABC transporter superfamily.</text>
</comment>
<dbReference type="EMBL" id="DTCK01000029">
    <property type="protein sequence ID" value="HGQ35915.1"/>
    <property type="molecule type" value="Genomic_DNA"/>
</dbReference>
<evidence type="ECO:0000256" key="2">
    <source>
        <dbReference type="ARBA" id="ARBA00022448"/>
    </source>
</evidence>
<evidence type="ECO:0000313" key="7">
    <source>
        <dbReference type="EMBL" id="HGQ64950.1"/>
    </source>
</evidence>
<organism evidence="7">
    <name type="scientific">Ignisphaera aggregans</name>
    <dbReference type="NCBI Taxonomy" id="334771"/>
    <lineage>
        <taxon>Archaea</taxon>
        <taxon>Thermoproteota</taxon>
        <taxon>Thermoprotei</taxon>
        <taxon>Desulfurococcales</taxon>
        <taxon>Desulfurococcaceae</taxon>
        <taxon>Ignisphaera</taxon>
    </lineage>
</organism>
<evidence type="ECO:0000256" key="3">
    <source>
        <dbReference type="ARBA" id="ARBA00022741"/>
    </source>
</evidence>
<evidence type="ECO:0000259" key="5">
    <source>
        <dbReference type="PROSITE" id="PS50893"/>
    </source>
</evidence>
<gene>
    <name evidence="7" type="ORF">ENU08_06880</name>
    <name evidence="6" type="ORF">ENU41_04480</name>
</gene>
<dbReference type="InterPro" id="IPR003439">
    <property type="entry name" value="ABC_transporter-like_ATP-bd"/>
</dbReference>
<keyword evidence="3" id="KW-0547">Nucleotide-binding</keyword>
<comment type="caution">
    <text evidence="7">The sequence shown here is derived from an EMBL/GenBank/DDBJ whole genome shotgun (WGS) entry which is preliminary data.</text>
</comment>
<keyword evidence="2" id="KW-0813">Transport</keyword>
<reference evidence="7" key="1">
    <citation type="journal article" date="2020" name="mSystems">
        <title>Genome- and Community-Level Interaction Insights into Carbon Utilization and Element Cycling Functions of Hydrothermarchaeota in Hydrothermal Sediment.</title>
        <authorList>
            <person name="Zhou Z."/>
            <person name="Liu Y."/>
            <person name="Xu W."/>
            <person name="Pan J."/>
            <person name="Luo Z.H."/>
            <person name="Li M."/>
        </authorList>
    </citation>
    <scope>NUCLEOTIDE SEQUENCE [LARGE SCALE GENOMIC DNA]</scope>
    <source>
        <strain evidence="7">SpSt-637</strain>
        <strain evidence="6">SpSt-667</strain>
    </source>
</reference>
<dbReference type="Gene3D" id="3.40.50.300">
    <property type="entry name" value="P-loop containing nucleotide triphosphate hydrolases"/>
    <property type="match status" value="1"/>
</dbReference>
<dbReference type="PROSITE" id="PS00211">
    <property type="entry name" value="ABC_TRANSPORTER_1"/>
    <property type="match status" value="1"/>
</dbReference>
<dbReference type="InterPro" id="IPR027417">
    <property type="entry name" value="P-loop_NTPase"/>
</dbReference>
<protein>
    <submittedName>
        <fullName evidence="7">ABC transporter ATP-binding protein</fullName>
    </submittedName>
</protein>
<dbReference type="PANTHER" id="PTHR43335">
    <property type="entry name" value="ABC TRANSPORTER, ATP-BINDING PROTEIN"/>
    <property type="match status" value="1"/>
</dbReference>
<name>A0A7C4NQE5_9CREN</name>
<dbReference type="PANTHER" id="PTHR43335:SF4">
    <property type="entry name" value="ABC TRANSPORTER, ATP-BINDING PROTEIN"/>
    <property type="match status" value="1"/>
</dbReference>
<dbReference type="InterPro" id="IPR003593">
    <property type="entry name" value="AAA+_ATPase"/>
</dbReference>
<dbReference type="SUPFAM" id="SSF52540">
    <property type="entry name" value="P-loop containing nucleoside triphosphate hydrolases"/>
    <property type="match status" value="1"/>
</dbReference>
<dbReference type="CDD" id="cd03230">
    <property type="entry name" value="ABC_DR_subfamily_A"/>
    <property type="match status" value="1"/>
</dbReference>
<dbReference type="GO" id="GO:0005524">
    <property type="term" value="F:ATP binding"/>
    <property type="evidence" value="ECO:0007669"/>
    <property type="project" value="UniProtKB-KW"/>
</dbReference>
<evidence type="ECO:0000313" key="6">
    <source>
        <dbReference type="EMBL" id="HGQ35915.1"/>
    </source>
</evidence>
<sequence>MIIIDSISKWFGSFRVLDSVSFDVKNGEIIGFVGPNGAGKTTTIRVCVGVLPLDSGDVFINGYSIKENKRVASRYIGWVPEIPIFEPDEKALNYFIYLAGYYGIGMSEARELGRKLLEEVGLGDAMKVKLKNFSLGMKKRFALAVSMINNPDNFLFDEVLNGLDPVGMAFFRDLVKKFKKDNKAVLFSSHILKEVEDIVDRVVFINKGRVAKVMTIDEVKTSLKPVLIVKLRTLDDKAIDIARDYGESVRVEKNSIYIINPRVEPANIIEAFVRSGYKVEEVKKEEASLEEVFFRIIGETK</sequence>
<dbReference type="PROSITE" id="PS50893">
    <property type="entry name" value="ABC_TRANSPORTER_2"/>
    <property type="match status" value="1"/>
</dbReference>
<dbReference type="Pfam" id="PF00005">
    <property type="entry name" value="ABC_tran"/>
    <property type="match status" value="1"/>
</dbReference>
<dbReference type="InterPro" id="IPR017871">
    <property type="entry name" value="ABC_transporter-like_CS"/>
</dbReference>
<evidence type="ECO:0000256" key="1">
    <source>
        <dbReference type="ARBA" id="ARBA00005417"/>
    </source>
</evidence>
<keyword evidence="4 7" id="KW-0067">ATP-binding</keyword>
<accession>A0A7C4NQE5</accession>
<dbReference type="EMBL" id="DTBD01000063">
    <property type="protein sequence ID" value="HGQ64950.1"/>
    <property type="molecule type" value="Genomic_DNA"/>
</dbReference>
<evidence type="ECO:0000256" key="4">
    <source>
        <dbReference type="ARBA" id="ARBA00022840"/>
    </source>
</evidence>
<proteinExistence type="inferred from homology"/>
<dbReference type="SMART" id="SM00382">
    <property type="entry name" value="AAA"/>
    <property type="match status" value="1"/>
</dbReference>
<dbReference type="GO" id="GO:0016887">
    <property type="term" value="F:ATP hydrolysis activity"/>
    <property type="evidence" value="ECO:0007669"/>
    <property type="project" value="InterPro"/>
</dbReference>
<feature type="domain" description="ABC transporter" evidence="5">
    <location>
        <begin position="2"/>
        <end position="232"/>
    </location>
</feature>
<dbReference type="AlphaFoldDB" id="A0A7C4NQE5"/>